<dbReference type="GO" id="GO:0005794">
    <property type="term" value="C:Golgi apparatus"/>
    <property type="evidence" value="ECO:0007669"/>
    <property type="project" value="TreeGrafter"/>
</dbReference>
<gene>
    <name evidence="9" type="ORF">AB1Y20_016490</name>
</gene>
<evidence type="ECO:0000256" key="2">
    <source>
        <dbReference type="ARBA" id="ARBA00009665"/>
    </source>
</evidence>
<dbReference type="GO" id="GO:0000822">
    <property type="term" value="F:inositol hexakisphosphate binding"/>
    <property type="evidence" value="ECO:0007669"/>
    <property type="project" value="TreeGrafter"/>
</dbReference>
<feature type="domain" description="SPX" evidence="8">
    <location>
        <begin position="2"/>
        <end position="147"/>
    </location>
</feature>
<feature type="transmembrane region" description="Helical" evidence="6">
    <location>
        <begin position="412"/>
        <end position="431"/>
    </location>
</feature>
<keyword evidence="10" id="KW-1185">Reference proteome</keyword>
<dbReference type="AlphaFoldDB" id="A0AB34IAS0"/>
<dbReference type="PANTHER" id="PTHR10783">
    <property type="entry name" value="XENOTROPIC AND POLYTROPIC RETROVIRUS RECEPTOR 1-RELATED"/>
    <property type="match status" value="1"/>
</dbReference>
<keyword evidence="3 6" id="KW-0812">Transmembrane</keyword>
<dbReference type="GO" id="GO:0006817">
    <property type="term" value="P:phosphate ion transport"/>
    <property type="evidence" value="ECO:0007669"/>
    <property type="project" value="TreeGrafter"/>
</dbReference>
<protein>
    <recommendedName>
        <fullName evidence="11">SPX domain-containing protein</fullName>
    </recommendedName>
</protein>
<reference evidence="9 10" key="1">
    <citation type="journal article" date="2024" name="Science">
        <title>Giant polyketide synthase enzymes in the biosynthesis of giant marine polyether toxins.</title>
        <authorList>
            <person name="Fallon T.R."/>
            <person name="Shende V.V."/>
            <person name="Wierzbicki I.H."/>
            <person name="Pendleton A.L."/>
            <person name="Watervoot N.F."/>
            <person name="Auber R.P."/>
            <person name="Gonzalez D.J."/>
            <person name="Wisecaver J.H."/>
            <person name="Moore B.S."/>
        </authorList>
    </citation>
    <scope>NUCLEOTIDE SEQUENCE [LARGE SCALE GENOMIC DNA]</scope>
    <source>
        <strain evidence="9 10">12B1</strain>
    </source>
</reference>
<feature type="transmembrane region" description="Helical" evidence="6">
    <location>
        <begin position="197"/>
        <end position="218"/>
    </location>
</feature>
<name>A0AB34IAS0_PRYPA</name>
<proteinExistence type="inferred from homology"/>
<feature type="transmembrane region" description="Helical" evidence="6">
    <location>
        <begin position="347"/>
        <end position="366"/>
    </location>
</feature>
<feature type="transmembrane region" description="Helical" evidence="6">
    <location>
        <begin position="245"/>
        <end position="267"/>
    </location>
</feature>
<dbReference type="InterPro" id="IPR004331">
    <property type="entry name" value="SPX_dom"/>
</dbReference>
<feature type="transmembrane region" description="Helical" evidence="6">
    <location>
        <begin position="451"/>
        <end position="467"/>
    </location>
</feature>
<dbReference type="Pfam" id="PF03124">
    <property type="entry name" value="EXS"/>
    <property type="match status" value="1"/>
</dbReference>
<organism evidence="9 10">
    <name type="scientific">Prymnesium parvum</name>
    <name type="common">Toxic golden alga</name>
    <dbReference type="NCBI Taxonomy" id="97485"/>
    <lineage>
        <taxon>Eukaryota</taxon>
        <taxon>Haptista</taxon>
        <taxon>Haptophyta</taxon>
        <taxon>Prymnesiophyceae</taxon>
        <taxon>Prymnesiales</taxon>
        <taxon>Prymnesiaceae</taxon>
        <taxon>Prymnesium</taxon>
    </lineage>
</organism>
<evidence type="ECO:0000259" key="8">
    <source>
        <dbReference type="PROSITE" id="PS51382"/>
    </source>
</evidence>
<comment type="similarity">
    <text evidence="2">Belongs to the SYG1 (TC 2.A.94) family.</text>
</comment>
<evidence type="ECO:0000256" key="6">
    <source>
        <dbReference type="SAM" id="Phobius"/>
    </source>
</evidence>
<evidence type="ECO:0000313" key="9">
    <source>
        <dbReference type="EMBL" id="KAL1495622.1"/>
    </source>
</evidence>
<dbReference type="GO" id="GO:0005886">
    <property type="term" value="C:plasma membrane"/>
    <property type="evidence" value="ECO:0007669"/>
    <property type="project" value="TreeGrafter"/>
</dbReference>
<keyword evidence="5 6" id="KW-0472">Membrane</keyword>
<dbReference type="PROSITE" id="PS51380">
    <property type="entry name" value="EXS"/>
    <property type="match status" value="1"/>
</dbReference>
<dbReference type="InterPro" id="IPR004342">
    <property type="entry name" value="EXS_C"/>
</dbReference>
<evidence type="ECO:0000313" key="10">
    <source>
        <dbReference type="Proteomes" id="UP001515480"/>
    </source>
</evidence>
<dbReference type="Pfam" id="PF03105">
    <property type="entry name" value="SPX"/>
    <property type="match status" value="1"/>
</dbReference>
<feature type="domain" description="EXS" evidence="7">
    <location>
        <begin position="410"/>
        <end position="619"/>
    </location>
</feature>
<accession>A0AB34IAS0</accession>
<feature type="transmembrane region" description="Helical" evidence="6">
    <location>
        <begin position="288"/>
        <end position="309"/>
    </location>
</feature>
<comment type="caution">
    <text evidence="9">The sequence shown here is derived from an EMBL/GenBank/DDBJ whole genome shotgun (WGS) entry which is preliminary data.</text>
</comment>
<dbReference type="CDD" id="cd14447">
    <property type="entry name" value="SPX"/>
    <property type="match status" value="1"/>
</dbReference>
<dbReference type="Proteomes" id="UP001515480">
    <property type="component" value="Unassembled WGS sequence"/>
</dbReference>
<keyword evidence="4 6" id="KW-1133">Transmembrane helix</keyword>
<dbReference type="GO" id="GO:0016036">
    <property type="term" value="P:cellular response to phosphate starvation"/>
    <property type="evidence" value="ECO:0007669"/>
    <property type="project" value="TreeGrafter"/>
</dbReference>
<evidence type="ECO:0008006" key="11">
    <source>
        <dbReference type="Google" id="ProtNLM"/>
    </source>
</evidence>
<evidence type="ECO:0000256" key="1">
    <source>
        <dbReference type="ARBA" id="ARBA00004141"/>
    </source>
</evidence>
<dbReference type="EMBL" id="JBGBPQ010000031">
    <property type="protein sequence ID" value="KAL1495622.1"/>
    <property type="molecule type" value="Genomic_DNA"/>
</dbReference>
<evidence type="ECO:0000256" key="5">
    <source>
        <dbReference type="ARBA" id="ARBA00023136"/>
    </source>
</evidence>
<dbReference type="PROSITE" id="PS51382">
    <property type="entry name" value="SPX"/>
    <property type="match status" value="1"/>
</dbReference>
<sequence>MVNFTEKLEANTRAEWASHYVDYRLLKKAMKKATAADLPSLKEPLLAADAPHQLFVSALHGERDKVQRFYEAELQRLAERQRVLVDQMDGGPARPPQKSSLTKAAIDLYRTLTHLRNFSILNYTGLLKAAKKFDKTAGAALLQREKAELDKLSFVQGKEVEALLASLADAYAQAFCEGSVQVAHSTLLVRKERPASWPLFSLGLRAGFALSLALWIAWDTLVDPRVLRLRQGHAAVWGWAHTQLPVYRCCFIAVGCIYSWAGCLYIWNKYRVNIYFMFDLDDKRAPSAIDCASMATRLAIICLLSLLLLNKAILGELPAQVCPGIFPAFLFPIVIGSLLFPSSRCVAFLRCICRVLFAPFFPVTFWDSFVADVLTSLAKPMIDCAYSACYVFTLEWRRPPRIDSPDACLNSWLLQQVLTPVLCALPLWCRFLQCLRVYHDSRKRVPALPNALKYAFSLLVVLFGTLHKSVVTSFSAETAWIQAAWLLSYLSSTLYTFAWDVHMDWRLHQLSRCGLRERIMFRRPAFYYFAVVADFILRFGWTATVVPHDQFQSGSAWFDFEARVVIPLVSVAELCRNDTRSMWAVLRLESEHLHNTEGFRRVDVIPLHFDHRADQEEPTEPEERKSSVVLELVAYAAVVVLLAAMSFYIKPNASIDGPHGGWNLSSAGNLSAERGGHSPLEQW</sequence>
<comment type="subcellular location">
    <subcellularLocation>
        <location evidence="1">Membrane</location>
        <topology evidence="1">Multi-pass membrane protein</topology>
    </subcellularLocation>
</comment>
<evidence type="ECO:0000256" key="3">
    <source>
        <dbReference type="ARBA" id="ARBA00022692"/>
    </source>
</evidence>
<evidence type="ECO:0000256" key="4">
    <source>
        <dbReference type="ARBA" id="ARBA00022989"/>
    </source>
</evidence>
<feature type="transmembrane region" description="Helical" evidence="6">
    <location>
        <begin position="628"/>
        <end position="649"/>
    </location>
</feature>
<evidence type="ECO:0000259" key="7">
    <source>
        <dbReference type="PROSITE" id="PS51380"/>
    </source>
</evidence>
<dbReference type="PANTHER" id="PTHR10783:SF103">
    <property type="entry name" value="SOLUTE CARRIER FAMILY 53 MEMBER 1"/>
    <property type="match status" value="1"/>
</dbReference>
<feature type="transmembrane region" description="Helical" evidence="6">
    <location>
        <begin position="321"/>
        <end position="340"/>
    </location>
</feature>
<feature type="transmembrane region" description="Helical" evidence="6">
    <location>
        <begin position="479"/>
        <end position="498"/>
    </location>
</feature>
<feature type="transmembrane region" description="Helical" evidence="6">
    <location>
        <begin position="525"/>
        <end position="543"/>
    </location>
</feature>